<feature type="domain" description="Integrase catalytic" evidence="1">
    <location>
        <begin position="110"/>
        <end position="291"/>
    </location>
</feature>
<dbReference type="InterPro" id="IPR001584">
    <property type="entry name" value="Integrase_cat-core"/>
</dbReference>
<dbReference type="InterPro" id="IPR036397">
    <property type="entry name" value="RNaseH_sf"/>
</dbReference>
<dbReference type="AlphaFoldDB" id="A0AAD8LQK6"/>
<dbReference type="Pfam" id="PF24764">
    <property type="entry name" value="rva_4"/>
    <property type="match status" value="1"/>
</dbReference>
<dbReference type="EMBL" id="JAGXEW010000004">
    <property type="protein sequence ID" value="KAK1172466.1"/>
    <property type="molecule type" value="Genomic_DNA"/>
</dbReference>
<organism evidence="2 3">
    <name type="scientific">Acipenser oxyrinchus oxyrinchus</name>
    <dbReference type="NCBI Taxonomy" id="40147"/>
    <lineage>
        <taxon>Eukaryota</taxon>
        <taxon>Metazoa</taxon>
        <taxon>Chordata</taxon>
        <taxon>Craniata</taxon>
        <taxon>Vertebrata</taxon>
        <taxon>Euteleostomi</taxon>
        <taxon>Actinopterygii</taxon>
        <taxon>Chondrostei</taxon>
        <taxon>Acipenseriformes</taxon>
        <taxon>Acipenseridae</taxon>
        <taxon>Acipenser</taxon>
    </lineage>
</organism>
<protein>
    <recommendedName>
        <fullName evidence="1">Integrase catalytic domain-containing protein</fullName>
    </recommendedName>
</protein>
<keyword evidence="3" id="KW-1185">Reference proteome</keyword>
<feature type="non-terminal residue" evidence="2">
    <location>
        <position position="379"/>
    </location>
</feature>
<evidence type="ECO:0000313" key="2">
    <source>
        <dbReference type="EMBL" id="KAK1172466.1"/>
    </source>
</evidence>
<dbReference type="PROSITE" id="PS50994">
    <property type="entry name" value="INTEGRASE"/>
    <property type="match status" value="1"/>
</dbReference>
<dbReference type="SUPFAM" id="SSF53098">
    <property type="entry name" value="Ribonuclease H-like"/>
    <property type="match status" value="1"/>
</dbReference>
<dbReference type="PANTHER" id="PTHR46791:SF4">
    <property type="match status" value="1"/>
</dbReference>
<evidence type="ECO:0000313" key="3">
    <source>
        <dbReference type="Proteomes" id="UP001230051"/>
    </source>
</evidence>
<evidence type="ECO:0000259" key="1">
    <source>
        <dbReference type="PROSITE" id="PS50994"/>
    </source>
</evidence>
<accession>A0AAD8LQK6</accession>
<dbReference type="Gene3D" id="3.30.420.10">
    <property type="entry name" value="Ribonuclease H-like superfamily/Ribonuclease H"/>
    <property type="match status" value="1"/>
</dbReference>
<dbReference type="GO" id="GO:0015074">
    <property type="term" value="P:DNA integration"/>
    <property type="evidence" value="ECO:0007669"/>
    <property type="project" value="InterPro"/>
</dbReference>
<dbReference type="GO" id="GO:0003676">
    <property type="term" value="F:nucleic acid binding"/>
    <property type="evidence" value="ECO:0007669"/>
    <property type="project" value="InterPro"/>
</dbReference>
<reference evidence="2" key="1">
    <citation type="submission" date="2022-02" db="EMBL/GenBank/DDBJ databases">
        <title>Atlantic sturgeon de novo genome assembly.</title>
        <authorList>
            <person name="Stock M."/>
            <person name="Klopp C."/>
            <person name="Guiguen Y."/>
            <person name="Cabau C."/>
            <person name="Parinello H."/>
            <person name="Santidrian Yebra-Pimentel E."/>
            <person name="Kuhl H."/>
            <person name="Dirks R.P."/>
            <person name="Guessner J."/>
            <person name="Wuertz S."/>
            <person name="Du K."/>
            <person name="Schartl M."/>
        </authorList>
    </citation>
    <scope>NUCLEOTIDE SEQUENCE</scope>
    <source>
        <strain evidence="2">STURGEONOMICS-FGT-2020</strain>
        <tissue evidence="2">Whole blood</tissue>
    </source>
</reference>
<dbReference type="Proteomes" id="UP001230051">
    <property type="component" value="Unassembled WGS sequence"/>
</dbReference>
<comment type="caution">
    <text evidence="2">The sequence shown here is derived from an EMBL/GenBank/DDBJ whole genome shotgun (WGS) entry which is preliminary data.</text>
</comment>
<dbReference type="InterPro" id="IPR058913">
    <property type="entry name" value="Integrase_dom_put"/>
</dbReference>
<sequence>EQINHCISLGFSWQIIATRFGIHRHTLFRLRHRLRIQPQSFSAISNHDLNREMFNILQNTPNAGETYVLGSLRGRNLRVQRWRVRQSIRDVDPVGRAFRRRMVIRRRIYNVQSPNQLWHIDSNHKLISWRMVFHGCIDGYSRTIIHLQCLENNRASSVLSLFCNGVRNLGMPSRVRGDQGMENVEVAQYMLQRRGLNHGSFITGRSVHNQRIERLWSELKRVVSSYFISLFVFMEEHNILDSLNELHLFSLHYMYLPRIQRATTEFESQWNNHGLSTQGGHSPLQLWHIGVLQQPGSNHPAIDGIFDQDREAFGIDEDGPLPDLQTNNNVVIPENSLNLSEDNNNDIHQLIDPLARDTNHGIELFRTLCNFLESRTRYP</sequence>
<dbReference type="InterPro" id="IPR012337">
    <property type="entry name" value="RNaseH-like_sf"/>
</dbReference>
<proteinExistence type="predicted"/>
<dbReference type="PANTHER" id="PTHR46791">
    <property type="entry name" value="EXPRESSED PROTEIN"/>
    <property type="match status" value="1"/>
</dbReference>
<name>A0AAD8LQK6_ACIOX</name>
<gene>
    <name evidence="2" type="ORF">AOXY_G5049</name>
</gene>